<accession>A0A939EJ80</accession>
<dbReference type="InterPro" id="IPR000160">
    <property type="entry name" value="GGDEF_dom"/>
</dbReference>
<dbReference type="AlphaFoldDB" id="A0A939EJ80"/>
<dbReference type="Pfam" id="PF00990">
    <property type="entry name" value="GGDEF"/>
    <property type="match status" value="1"/>
</dbReference>
<dbReference type="PANTHER" id="PTHR45138">
    <property type="entry name" value="REGULATORY COMPONENTS OF SENSORY TRANSDUCTION SYSTEM"/>
    <property type="match status" value="1"/>
</dbReference>
<proteinExistence type="predicted"/>
<dbReference type="GO" id="GO:0052621">
    <property type="term" value="F:diguanylate cyclase activity"/>
    <property type="evidence" value="ECO:0007669"/>
    <property type="project" value="UniProtKB-EC"/>
</dbReference>
<evidence type="ECO:0000256" key="3">
    <source>
        <dbReference type="SAM" id="Phobius"/>
    </source>
</evidence>
<evidence type="ECO:0000256" key="2">
    <source>
        <dbReference type="ARBA" id="ARBA00034247"/>
    </source>
</evidence>
<name>A0A939EJ80_9HYPH</name>
<dbReference type="GO" id="GO:0005886">
    <property type="term" value="C:plasma membrane"/>
    <property type="evidence" value="ECO:0007669"/>
    <property type="project" value="TreeGrafter"/>
</dbReference>
<feature type="transmembrane region" description="Helical" evidence="3">
    <location>
        <begin position="6"/>
        <end position="25"/>
    </location>
</feature>
<dbReference type="InterPro" id="IPR029787">
    <property type="entry name" value="Nucleotide_cyclase"/>
</dbReference>
<dbReference type="RefSeq" id="WP_206937175.1">
    <property type="nucleotide sequence ID" value="NZ_JAFLNF010000001.1"/>
</dbReference>
<feature type="transmembrane region" description="Helical" evidence="3">
    <location>
        <begin position="60"/>
        <end position="80"/>
    </location>
</feature>
<protein>
    <recommendedName>
        <fullName evidence="1">diguanylate cyclase</fullName>
        <ecNumber evidence="1">2.7.7.65</ecNumber>
    </recommendedName>
</protein>
<evidence type="ECO:0000313" key="6">
    <source>
        <dbReference type="Proteomes" id="UP000664779"/>
    </source>
</evidence>
<dbReference type="FunFam" id="3.30.70.270:FF:000001">
    <property type="entry name" value="Diguanylate cyclase domain protein"/>
    <property type="match status" value="1"/>
</dbReference>
<feature type="transmembrane region" description="Helical" evidence="3">
    <location>
        <begin position="116"/>
        <end position="137"/>
    </location>
</feature>
<evidence type="ECO:0000256" key="1">
    <source>
        <dbReference type="ARBA" id="ARBA00012528"/>
    </source>
</evidence>
<keyword evidence="3" id="KW-1133">Transmembrane helix</keyword>
<dbReference type="PANTHER" id="PTHR45138:SF9">
    <property type="entry name" value="DIGUANYLATE CYCLASE DGCM-RELATED"/>
    <property type="match status" value="1"/>
</dbReference>
<feature type="domain" description="GGDEF" evidence="4">
    <location>
        <begin position="247"/>
        <end position="380"/>
    </location>
</feature>
<keyword evidence="3" id="KW-0472">Membrane</keyword>
<keyword evidence="3" id="KW-0812">Transmembrane</keyword>
<feature type="transmembrane region" description="Helical" evidence="3">
    <location>
        <begin position="190"/>
        <end position="208"/>
    </location>
</feature>
<dbReference type="EC" id="2.7.7.65" evidence="1"/>
<feature type="transmembrane region" description="Helical" evidence="3">
    <location>
        <begin position="37"/>
        <end position="54"/>
    </location>
</feature>
<dbReference type="Gene3D" id="3.30.70.270">
    <property type="match status" value="1"/>
</dbReference>
<organism evidence="5 6">
    <name type="scientific">Roseibium limicola</name>
    <dbReference type="NCBI Taxonomy" id="2816037"/>
    <lineage>
        <taxon>Bacteria</taxon>
        <taxon>Pseudomonadati</taxon>
        <taxon>Pseudomonadota</taxon>
        <taxon>Alphaproteobacteria</taxon>
        <taxon>Hyphomicrobiales</taxon>
        <taxon>Stappiaceae</taxon>
        <taxon>Roseibium</taxon>
    </lineage>
</organism>
<sequence length="381" mass="42093">MDPHTLFIATALVLAVFSVAFVGAFHELKDQTFWRTWTIANISLALCLALKFIIPEDASFSRQLPLVLLGLSGIALFWKGAREFNGHKVSQFWLFLPLGLLAVAGAFSAITGYQVIYSVTPGIILSGIALAVAYEYSRKRATAFSSRSALSLTYLLAAVDFITLSVESLFVAAQPSTFVEMLAPDALHGMLWLVFALTNGAFSLAVAFERKLYEQRQAAIRDPLTGAFNRREMMHRLEALLEKPNRRPFSFLLVDLDHFKSINDRFGHDAGDEVLQHCVDMMQWSIREKDCLARLGGEEFAVLMPNTTAEEATKQAEKIRHSIAMAPMSLTGHDVHVTLSAGVYTGIGKGLTPKQILRAADKELYRSKHAGRNQVSITQAA</sequence>
<dbReference type="InterPro" id="IPR050469">
    <property type="entry name" value="Diguanylate_Cyclase"/>
</dbReference>
<dbReference type="SMART" id="SM00267">
    <property type="entry name" value="GGDEF"/>
    <property type="match status" value="1"/>
</dbReference>
<dbReference type="SUPFAM" id="SSF55073">
    <property type="entry name" value="Nucleotide cyclase"/>
    <property type="match status" value="1"/>
</dbReference>
<comment type="caution">
    <text evidence="5">The sequence shown here is derived from an EMBL/GenBank/DDBJ whole genome shotgun (WGS) entry which is preliminary data.</text>
</comment>
<dbReference type="CDD" id="cd01949">
    <property type="entry name" value="GGDEF"/>
    <property type="match status" value="1"/>
</dbReference>
<reference evidence="5" key="1">
    <citation type="submission" date="2021-03" db="EMBL/GenBank/DDBJ databases">
        <title>Roseibium sp. CAU 1637 isolated from Incheon.</title>
        <authorList>
            <person name="Kim W."/>
        </authorList>
    </citation>
    <scope>NUCLEOTIDE SEQUENCE</scope>
    <source>
        <strain evidence="5">CAU 1637</strain>
    </source>
</reference>
<dbReference type="Proteomes" id="UP000664779">
    <property type="component" value="Unassembled WGS sequence"/>
</dbReference>
<feature type="transmembrane region" description="Helical" evidence="3">
    <location>
        <begin position="149"/>
        <end position="170"/>
    </location>
</feature>
<keyword evidence="6" id="KW-1185">Reference proteome</keyword>
<dbReference type="GO" id="GO:0043709">
    <property type="term" value="P:cell adhesion involved in single-species biofilm formation"/>
    <property type="evidence" value="ECO:0007669"/>
    <property type="project" value="TreeGrafter"/>
</dbReference>
<comment type="catalytic activity">
    <reaction evidence="2">
        <text>2 GTP = 3',3'-c-di-GMP + 2 diphosphate</text>
        <dbReference type="Rhea" id="RHEA:24898"/>
        <dbReference type="ChEBI" id="CHEBI:33019"/>
        <dbReference type="ChEBI" id="CHEBI:37565"/>
        <dbReference type="ChEBI" id="CHEBI:58805"/>
        <dbReference type="EC" id="2.7.7.65"/>
    </reaction>
</comment>
<dbReference type="NCBIfam" id="TIGR00254">
    <property type="entry name" value="GGDEF"/>
    <property type="match status" value="1"/>
</dbReference>
<dbReference type="InterPro" id="IPR043128">
    <property type="entry name" value="Rev_trsase/Diguanyl_cyclase"/>
</dbReference>
<evidence type="ECO:0000259" key="4">
    <source>
        <dbReference type="PROSITE" id="PS50887"/>
    </source>
</evidence>
<gene>
    <name evidence="5" type="ORF">J0X15_00295</name>
</gene>
<dbReference type="GO" id="GO:1902201">
    <property type="term" value="P:negative regulation of bacterial-type flagellum-dependent cell motility"/>
    <property type="evidence" value="ECO:0007669"/>
    <property type="project" value="TreeGrafter"/>
</dbReference>
<feature type="transmembrane region" description="Helical" evidence="3">
    <location>
        <begin position="92"/>
        <end position="110"/>
    </location>
</feature>
<evidence type="ECO:0000313" key="5">
    <source>
        <dbReference type="EMBL" id="MBO0343645.1"/>
    </source>
</evidence>
<dbReference type="EMBL" id="JAFLNF010000001">
    <property type="protein sequence ID" value="MBO0343645.1"/>
    <property type="molecule type" value="Genomic_DNA"/>
</dbReference>
<dbReference type="PROSITE" id="PS50887">
    <property type="entry name" value="GGDEF"/>
    <property type="match status" value="1"/>
</dbReference>